<dbReference type="PROSITE" id="PS00867">
    <property type="entry name" value="CPSASE_2"/>
    <property type="match status" value="1"/>
</dbReference>
<protein>
    <submittedName>
        <fullName evidence="9">Pyruvate carboxylase subunit A</fullName>
        <ecNumber evidence="9">6.3.4.14</ecNumber>
        <ecNumber evidence="9">6.3.4.6</ecNumber>
        <ecNumber evidence="9">6.4.1.1</ecNumber>
        <ecNumber evidence="9">6.4.1.2</ecNumber>
        <ecNumber evidence="9">6.4.1.3</ecNumber>
        <ecNumber evidence="9">6.4.1.4</ecNumber>
        <ecNumber evidence="9">6.4.1.7</ecNumber>
    </submittedName>
</protein>
<dbReference type="InterPro" id="IPR011761">
    <property type="entry name" value="ATP-grasp"/>
</dbReference>
<dbReference type="InterPro" id="IPR005482">
    <property type="entry name" value="Biotin_COase_C"/>
</dbReference>
<dbReference type="OrthoDB" id="196847at2759"/>
<dbReference type="RefSeq" id="XP_016640699.1">
    <property type="nucleotide sequence ID" value="XM_016789668.1"/>
</dbReference>
<dbReference type="InterPro" id="IPR050856">
    <property type="entry name" value="Biotin_carboxylase_complex"/>
</dbReference>
<evidence type="ECO:0000256" key="3">
    <source>
        <dbReference type="ARBA" id="ARBA00022741"/>
    </source>
</evidence>
<dbReference type="GO" id="GO:0034029">
    <property type="term" value="F:2-oxoglutarate carboxylase activity"/>
    <property type="evidence" value="ECO:0007669"/>
    <property type="project" value="UniProtKB-EC"/>
</dbReference>
<dbReference type="PANTHER" id="PTHR18866">
    <property type="entry name" value="CARBOXYLASE:PYRUVATE/ACETYL-COA/PROPIONYL-COA CARBOXYLASE"/>
    <property type="match status" value="1"/>
</dbReference>
<dbReference type="KEGG" id="sapo:SAPIO_CDS7899"/>
<dbReference type="PROSITE" id="PS50975">
    <property type="entry name" value="ATP_GRASP"/>
    <property type="match status" value="1"/>
</dbReference>
<dbReference type="AlphaFoldDB" id="A0A084G0N8"/>
<dbReference type="InterPro" id="IPR011764">
    <property type="entry name" value="Biotin_carboxylation_dom"/>
</dbReference>
<evidence type="ECO:0000256" key="1">
    <source>
        <dbReference type="ARBA" id="ARBA00001953"/>
    </source>
</evidence>
<dbReference type="Pfam" id="PF02785">
    <property type="entry name" value="Biotin_carb_C"/>
    <property type="match status" value="1"/>
</dbReference>
<dbReference type="SUPFAM" id="SSF51246">
    <property type="entry name" value="Rudiment single hybrid motif"/>
    <property type="match status" value="1"/>
</dbReference>
<dbReference type="GO" id="GO:0046872">
    <property type="term" value="F:metal ion binding"/>
    <property type="evidence" value="ECO:0007669"/>
    <property type="project" value="InterPro"/>
</dbReference>
<organism evidence="9 10">
    <name type="scientific">Pseudallescheria apiosperma</name>
    <name type="common">Scedosporium apiospermum</name>
    <dbReference type="NCBI Taxonomy" id="563466"/>
    <lineage>
        <taxon>Eukaryota</taxon>
        <taxon>Fungi</taxon>
        <taxon>Dikarya</taxon>
        <taxon>Ascomycota</taxon>
        <taxon>Pezizomycotina</taxon>
        <taxon>Sordariomycetes</taxon>
        <taxon>Hypocreomycetidae</taxon>
        <taxon>Microascales</taxon>
        <taxon>Microascaceae</taxon>
        <taxon>Scedosporium</taxon>
    </lineage>
</organism>
<dbReference type="GO" id="GO:0004075">
    <property type="term" value="F:biotin carboxylase activity"/>
    <property type="evidence" value="ECO:0007669"/>
    <property type="project" value="UniProtKB-EC"/>
</dbReference>
<dbReference type="GeneID" id="27726971"/>
<dbReference type="EMBL" id="JOWA01000112">
    <property type="protein sequence ID" value="KEZ40900.1"/>
    <property type="molecule type" value="Genomic_DNA"/>
</dbReference>
<dbReference type="EC" id="6.4.1.2" evidence="9"/>
<reference evidence="9 10" key="1">
    <citation type="journal article" date="2014" name="Genome Announc.">
        <title>Draft genome sequence of the pathogenic fungus Scedosporium apiospermum.</title>
        <authorList>
            <person name="Vandeputte P."/>
            <person name="Ghamrawi S."/>
            <person name="Rechenmann M."/>
            <person name="Iltis A."/>
            <person name="Giraud S."/>
            <person name="Fleury M."/>
            <person name="Thornton C."/>
            <person name="Delhaes L."/>
            <person name="Meyer W."/>
            <person name="Papon N."/>
            <person name="Bouchara J.P."/>
        </authorList>
    </citation>
    <scope>NUCLEOTIDE SEQUENCE [LARGE SCALE GENOMIC DNA]</scope>
    <source>
        <strain evidence="9 10">IHEM 14462</strain>
    </source>
</reference>
<dbReference type="GO" id="GO:0004847">
    <property type="term" value="F:urea carboxylase activity"/>
    <property type="evidence" value="ECO:0007669"/>
    <property type="project" value="UniProtKB-EC"/>
</dbReference>
<dbReference type="InterPro" id="IPR011053">
    <property type="entry name" value="Single_hybrid_motif"/>
</dbReference>
<dbReference type="GO" id="GO:0003989">
    <property type="term" value="F:acetyl-CoA carboxylase activity"/>
    <property type="evidence" value="ECO:0007669"/>
    <property type="project" value="UniProtKB-EC"/>
</dbReference>
<keyword evidence="5" id="KW-0092">Biotin</keyword>
<dbReference type="EC" id="6.4.1.1" evidence="9"/>
<dbReference type="SUPFAM" id="SSF56059">
    <property type="entry name" value="Glutathione synthetase ATP-binding domain-like"/>
    <property type="match status" value="1"/>
</dbReference>
<dbReference type="PROSITE" id="PS00866">
    <property type="entry name" value="CPSASE_1"/>
    <property type="match status" value="1"/>
</dbReference>
<dbReference type="Pfam" id="PF02786">
    <property type="entry name" value="CPSase_L_D2"/>
    <property type="match status" value="1"/>
</dbReference>
<dbReference type="Proteomes" id="UP000028545">
    <property type="component" value="Unassembled WGS sequence"/>
</dbReference>
<dbReference type="InterPro" id="IPR005479">
    <property type="entry name" value="CPAse_ATP-bd"/>
</dbReference>
<dbReference type="GO" id="GO:0004736">
    <property type="term" value="F:pyruvate carboxylase activity"/>
    <property type="evidence" value="ECO:0007669"/>
    <property type="project" value="UniProtKB-EC"/>
</dbReference>
<dbReference type="FunFam" id="3.30.1490.20:FF:000003">
    <property type="entry name" value="acetyl-CoA carboxylase isoform X1"/>
    <property type="match status" value="1"/>
</dbReference>
<evidence type="ECO:0000259" key="8">
    <source>
        <dbReference type="PROSITE" id="PS50979"/>
    </source>
</evidence>
<sequence length="773" mass="84704">MEPKTRRKRPLFQTPPVFREDGRLVIKRVLVANRGEIACRIIRTCKQQMITAVAVYADEDKNSLHVTLADEAICLGPADQQPYQNIERLVQVAKSTGIDAIHPGYGYLSENADFAHAVTTAGIIFIGPSPDSILKLGDKRVAKEHLAEHSSVPLIPGYAGANQDPAYLEAEADKIGYPVLIKASAGGGGKGMRVVRKKSEFPEAFLRCSSEAGRSFGSSYCLIEKYIESGKHVEIQVIGDGEKFVSLLDRECSIQRRHQKVVEESPSPWLSPKMRQDMSDVAVEIASLLKYVSAGTVEFIVDTQQEAFYFLEVNTRLQVEHPITEEVTGVDIVALQLYIAAGGKLESLPELSKIHQQGHAIEVRLCAENPFNNFLPCVGIVTTFKPASEVLGVQIPDVRYEAGVTSGSSISVHFDSMISKIVVWASDRTSAIQKLNYVLKNTVCLGVTTNQLFLQRVLAHPNFQQPGYTTAFVEAYEGDLLRPVNVDYLRGPMMMAAVLYNRQLGSAKKTAGSKVFRSIPAGFRNQPKDGRTGALEFVACQLQLLGHTVAQELAVTRVGTDEFEISPLPTDFTLTAAQKRVLFNKRGGVLTRRFYNAAAAEVSSRFKAWLLQSGTRNTFSPGCGSEFHIQLDDERHKFYGSVLSVSDYRREISIFSPNLGLSANYILSDALSWAGMFEQAKQEGIGSSDVQRKHLSPMPCHILQVLAKDGSTVKRGDGLLVIESMKTEIRINAEAAGVVRMQVEQGAKISEGVVMCEVLVPDEEGAEGSGSGE</sequence>
<dbReference type="EC" id="6.3.4.14" evidence="9"/>
<dbReference type="EC" id="6.4.1.7" evidence="9"/>
<dbReference type="Pfam" id="PF00364">
    <property type="entry name" value="Biotin_lipoyl"/>
    <property type="match status" value="1"/>
</dbReference>
<dbReference type="InterPro" id="IPR016185">
    <property type="entry name" value="PreATP-grasp_dom_sf"/>
</dbReference>
<feature type="domain" description="ATP-grasp" evidence="7">
    <location>
        <begin position="144"/>
        <end position="341"/>
    </location>
</feature>
<comment type="cofactor">
    <cofactor evidence="1">
        <name>biotin</name>
        <dbReference type="ChEBI" id="CHEBI:57586"/>
    </cofactor>
</comment>
<evidence type="ECO:0000313" key="10">
    <source>
        <dbReference type="Proteomes" id="UP000028545"/>
    </source>
</evidence>
<proteinExistence type="predicted"/>
<dbReference type="Gene3D" id="3.30.470.20">
    <property type="entry name" value="ATP-grasp fold, B domain"/>
    <property type="match status" value="1"/>
</dbReference>
<evidence type="ECO:0000256" key="4">
    <source>
        <dbReference type="ARBA" id="ARBA00022840"/>
    </source>
</evidence>
<dbReference type="GO" id="GO:0005524">
    <property type="term" value="F:ATP binding"/>
    <property type="evidence" value="ECO:0007669"/>
    <property type="project" value="UniProtKB-UniRule"/>
</dbReference>
<dbReference type="InterPro" id="IPR005481">
    <property type="entry name" value="BC-like_N"/>
</dbReference>
<dbReference type="Gene3D" id="2.40.50.100">
    <property type="match status" value="1"/>
</dbReference>
<dbReference type="VEuPathDB" id="FungiDB:SAPIO_CDS7899"/>
<gene>
    <name evidence="9" type="ORF">SAPIO_CDS7899</name>
</gene>
<keyword evidence="3 6" id="KW-0547">Nucleotide-binding</keyword>
<dbReference type="Pfam" id="PF00289">
    <property type="entry name" value="Biotin_carb_N"/>
    <property type="match status" value="1"/>
</dbReference>
<dbReference type="PROSITE" id="PS50979">
    <property type="entry name" value="BC"/>
    <property type="match status" value="1"/>
</dbReference>
<dbReference type="EC" id="6.4.1.4" evidence="9"/>
<feature type="domain" description="Biotin carboxylation" evidence="8">
    <location>
        <begin position="25"/>
        <end position="478"/>
    </location>
</feature>
<comment type="caution">
    <text evidence="9">The sequence shown here is derived from an EMBL/GenBank/DDBJ whole genome shotgun (WGS) entry which is preliminary data.</text>
</comment>
<evidence type="ECO:0000259" key="7">
    <source>
        <dbReference type="PROSITE" id="PS50975"/>
    </source>
</evidence>
<dbReference type="PANTHER" id="PTHR18866:SF127">
    <property type="match status" value="1"/>
</dbReference>
<dbReference type="SUPFAM" id="SSF52440">
    <property type="entry name" value="PreATP-grasp domain"/>
    <property type="match status" value="1"/>
</dbReference>
<dbReference type="SUPFAM" id="SSF51230">
    <property type="entry name" value="Single hybrid motif"/>
    <property type="match status" value="1"/>
</dbReference>
<evidence type="ECO:0000313" key="9">
    <source>
        <dbReference type="EMBL" id="KEZ40900.1"/>
    </source>
</evidence>
<dbReference type="EC" id="6.4.1.3" evidence="9"/>
<dbReference type="GO" id="GO:0004485">
    <property type="term" value="F:methylcrotonoyl-CoA carboxylase activity"/>
    <property type="evidence" value="ECO:0007669"/>
    <property type="project" value="UniProtKB-EC"/>
</dbReference>
<evidence type="ECO:0000256" key="5">
    <source>
        <dbReference type="ARBA" id="ARBA00023267"/>
    </source>
</evidence>
<keyword evidence="10" id="KW-1185">Reference proteome</keyword>
<dbReference type="FunFam" id="3.40.50.20:FF:000010">
    <property type="entry name" value="Propionyl-CoA carboxylase subunit alpha"/>
    <property type="match status" value="1"/>
</dbReference>
<dbReference type="InterPro" id="IPR011054">
    <property type="entry name" value="Rudment_hybrid_motif"/>
</dbReference>
<accession>A0A084G0N8</accession>
<keyword evidence="2 9" id="KW-0436">Ligase</keyword>
<evidence type="ECO:0000256" key="6">
    <source>
        <dbReference type="PROSITE-ProRule" id="PRU00409"/>
    </source>
</evidence>
<dbReference type="GO" id="GO:0004658">
    <property type="term" value="F:propionyl-CoA carboxylase activity"/>
    <property type="evidence" value="ECO:0007669"/>
    <property type="project" value="UniProtKB-EC"/>
</dbReference>
<name>A0A084G0N8_PSEDA</name>
<dbReference type="EC" id="6.3.4.6" evidence="9"/>
<keyword evidence="9" id="KW-0670">Pyruvate</keyword>
<dbReference type="InterPro" id="IPR000089">
    <property type="entry name" value="Biotin_lipoyl"/>
</dbReference>
<dbReference type="HOGENOM" id="CLU_000395_3_1_1"/>
<evidence type="ECO:0000256" key="2">
    <source>
        <dbReference type="ARBA" id="ARBA00022598"/>
    </source>
</evidence>
<dbReference type="SMART" id="SM00878">
    <property type="entry name" value="Biotin_carb_C"/>
    <property type="match status" value="1"/>
</dbReference>
<keyword evidence="4 6" id="KW-0067">ATP-binding</keyword>
<dbReference type="CDD" id="cd06850">
    <property type="entry name" value="biotinyl_domain"/>
    <property type="match status" value="1"/>
</dbReference>